<dbReference type="OrthoDB" id="3288670at2"/>
<accession>A0A1G6TG55</accession>
<feature type="transmembrane region" description="Helical" evidence="1">
    <location>
        <begin position="50"/>
        <end position="67"/>
    </location>
</feature>
<sequence>MSIRHRLRPFDDRSPALDRFGALLGLTAGALVTLSLTGVTPGRAGTSESVAEAVVTVFVGAVLLLALRTSGVSRRWLHPATVLVGLAVAVTVVGVVLRLPVVAEEAAGADSGAVPVLWIVLSALAPVVVIRRLLHHHEVTLRTVQGAVAAYLLIALAFFFAFLGVESAAGDFFGRPEPTTSFMYFSLSTLTTTGYGDLAAVSRVGRLLATTEALVGQVFLVTFVALLVGLLAERWRDRRSAGGGDAERP</sequence>
<dbReference type="STRING" id="1190417.SAMN05660690_3858"/>
<keyword evidence="1" id="KW-0812">Transmembrane</keyword>
<evidence type="ECO:0000256" key="1">
    <source>
        <dbReference type="SAM" id="Phobius"/>
    </source>
</evidence>
<proteinExistence type="predicted"/>
<dbReference type="AlphaFoldDB" id="A0A1G6TG55"/>
<dbReference type="RefSeq" id="WP_091367689.1">
    <property type="nucleotide sequence ID" value="NZ_FMZF01000006.1"/>
</dbReference>
<keyword evidence="1" id="KW-1133">Transmembrane helix</keyword>
<feature type="transmembrane region" description="Helical" evidence="1">
    <location>
        <begin position="20"/>
        <end position="38"/>
    </location>
</feature>
<feature type="transmembrane region" description="Helical" evidence="1">
    <location>
        <begin position="113"/>
        <end position="134"/>
    </location>
</feature>
<evidence type="ECO:0000313" key="3">
    <source>
        <dbReference type="EMBL" id="SDD27834.1"/>
    </source>
</evidence>
<gene>
    <name evidence="3" type="ORF">SAMN05660690_3858</name>
</gene>
<dbReference type="SUPFAM" id="SSF81324">
    <property type="entry name" value="Voltage-gated potassium channels"/>
    <property type="match status" value="1"/>
</dbReference>
<reference evidence="4" key="1">
    <citation type="submission" date="2016-10" db="EMBL/GenBank/DDBJ databases">
        <authorList>
            <person name="Varghese N."/>
            <person name="Submissions S."/>
        </authorList>
    </citation>
    <scope>NUCLEOTIDE SEQUENCE [LARGE SCALE GENOMIC DNA]</scope>
    <source>
        <strain evidence="4">DSM 45421</strain>
    </source>
</reference>
<feature type="transmembrane region" description="Helical" evidence="1">
    <location>
        <begin position="213"/>
        <end position="232"/>
    </location>
</feature>
<dbReference type="Proteomes" id="UP000199416">
    <property type="component" value="Unassembled WGS sequence"/>
</dbReference>
<dbReference type="Pfam" id="PF07885">
    <property type="entry name" value="Ion_trans_2"/>
    <property type="match status" value="1"/>
</dbReference>
<dbReference type="InterPro" id="IPR013099">
    <property type="entry name" value="K_chnl_dom"/>
</dbReference>
<evidence type="ECO:0000313" key="4">
    <source>
        <dbReference type="Proteomes" id="UP000199416"/>
    </source>
</evidence>
<keyword evidence="4" id="KW-1185">Reference proteome</keyword>
<organism evidence="3 4">
    <name type="scientific">Geodermatophilus telluris</name>
    <dbReference type="NCBI Taxonomy" id="1190417"/>
    <lineage>
        <taxon>Bacteria</taxon>
        <taxon>Bacillati</taxon>
        <taxon>Actinomycetota</taxon>
        <taxon>Actinomycetes</taxon>
        <taxon>Geodermatophilales</taxon>
        <taxon>Geodermatophilaceae</taxon>
        <taxon>Geodermatophilus</taxon>
    </lineage>
</organism>
<feature type="transmembrane region" description="Helical" evidence="1">
    <location>
        <begin position="146"/>
        <end position="165"/>
    </location>
</feature>
<dbReference type="EMBL" id="FMZF01000006">
    <property type="protein sequence ID" value="SDD27834.1"/>
    <property type="molecule type" value="Genomic_DNA"/>
</dbReference>
<dbReference type="Gene3D" id="1.10.287.70">
    <property type="match status" value="1"/>
</dbReference>
<name>A0A1G6TG55_9ACTN</name>
<protein>
    <submittedName>
        <fullName evidence="3">Ion channel</fullName>
    </submittedName>
</protein>
<keyword evidence="1" id="KW-0472">Membrane</keyword>
<evidence type="ECO:0000259" key="2">
    <source>
        <dbReference type="Pfam" id="PF07885"/>
    </source>
</evidence>
<feature type="transmembrane region" description="Helical" evidence="1">
    <location>
        <begin position="79"/>
        <end position="101"/>
    </location>
</feature>
<feature type="domain" description="Potassium channel" evidence="2">
    <location>
        <begin position="158"/>
        <end position="231"/>
    </location>
</feature>